<feature type="domain" description="SnoaL-like" evidence="1">
    <location>
        <begin position="8"/>
        <end position="108"/>
    </location>
</feature>
<dbReference type="EMBL" id="JAXCEH010000045">
    <property type="protein sequence ID" value="MFA1559261.1"/>
    <property type="molecule type" value="Genomic_DNA"/>
</dbReference>
<dbReference type="Gene3D" id="3.10.450.50">
    <property type="match status" value="1"/>
</dbReference>
<evidence type="ECO:0000259" key="1">
    <source>
        <dbReference type="Pfam" id="PF12680"/>
    </source>
</evidence>
<dbReference type="InterPro" id="IPR032710">
    <property type="entry name" value="NTF2-like_dom_sf"/>
</dbReference>
<comment type="caution">
    <text evidence="2">The sequence shown here is derived from an EMBL/GenBank/DDBJ whole genome shotgun (WGS) entry which is preliminary data.</text>
</comment>
<name>A0ABV4R9F6_9ACTN</name>
<organism evidence="2 3">
    <name type="scientific">Actinomadura chokoriensis</name>
    <dbReference type="NCBI Taxonomy" id="454156"/>
    <lineage>
        <taxon>Bacteria</taxon>
        <taxon>Bacillati</taxon>
        <taxon>Actinomycetota</taxon>
        <taxon>Actinomycetes</taxon>
        <taxon>Streptosporangiales</taxon>
        <taxon>Thermomonosporaceae</taxon>
        <taxon>Actinomadura</taxon>
    </lineage>
</organism>
<dbReference type="Pfam" id="PF12680">
    <property type="entry name" value="SnoaL_2"/>
    <property type="match status" value="1"/>
</dbReference>
<dbReference type="SUPFAM" id="SSF54427">
    <property type="entry name" value="NTF2-like"/>
    <property type="match status" value="1"/>
</dbReference>
<evidence type="ECO:0000313" key="3">
    <source>
        <dbReference type="Proteomes" id="UP001569904"/>
    </source>
</evidence>
<reference evidence="2 3" key="1">
    <citation type="submission" date="2023-11" db="EMBL/GenBank/DDBJ databases">
        <title>Actinomadura monticuli sp. nov., isolated from volcanic ash.</title>
        <authorList>
            <person name="Lee S.D."/>
            <person name="Yang H."/>
            <person name="Kim I.S."/>
        </authorList>
    </citation>
    <scope>NUCLEOTIDE SEQUENCE [LARGE SCALE GENOMIC DNA]</scope>
    <source>
        <strain evidence="2 3">DSM 45346</strain>
    </source>
</reference>
<keyword evidence="3" id="KW-1185">Reference proteome</keyword>
<dbReference type="Proteomes" id="UP001569904">
    <property type="component" value="Unassembled WGS sequence"/>
</dbReference>
<proteinExistence type="predicted"/>
<evidence type="ECO:0000313" key="2">
    <source>
        <dbReference type="EMBL" id="MFA1559261.1"/>
    </source>
</evidence>
<protein>
    <submittedName>
        <fullName evidence="2">Nuclear transport factor 2 family protein</fullName>
    </submittedName>
</protein>
<dbReference type="RefSeq" id="WP_371946278.1">
    <property type="nucleotide sequence ID" value="NZ_JAXCEH010000045.1"/>
</dbReference>
<accession>A0ABV4R9F6</accession>
<sequence>MSTGDDVVARYFAAVNGEDWSTLRNLFTEDAVLAATGARTRRGRDDVLAYYPRVLAGYAEHLDRPTRRLDFGSATVVEITFAGRTVEGRPVAFEAVDVFDLRDGLIARLGSWYDTAAVAAMLA</sequence>
<dbReference type="InterPro" id="IPR037401">
    <property type="entry name" value="SnoaL-like"/>
</dbReference>
<gene>
    <name evidence="2" type="ORF">SM436_36680</name>
</gene>